<dbReference type="SUPFAM" id="SSF52540">
    <property type="entry name" value="P-loop containing nucleoside triphosphate hydrolases"/>
    <property type="match status" value="1"/>
</dbReference>
<dbReference type="NCBIfam" id="TIGR01727">
    <property type="entry name" value="oligo_HPY"/>
    <property type="match status" value="1"/>
</dbReference>
<evidence type="ECO:0000256" key="2">
    <source>
        <dbReference type="ARBA" id="ARBA00022741"/>
    </source>
</evidence>
<dbReference type="EMBL" id="QXIS01000034">
    <property type="protein sequence ID" value="RIE05642.1"/>
    <property type="molecule type" value="Genomic_DNA"/>
</dbReference>
<evidence type="ECO:0000313" key="5">
    <source>
        <dbReference type="EMBL" id="RIE05642.1"/>
    </source>
</evidence>
<keyword evidence="6" id="KW-1185">Reference proteome</keyword>
<feature type="non-terminal residue" evidence="5">
    <location>
        <position position="1"/>
    </location>
</feature>
<accession>A0A398CSV9</accession>
<evidence type="ECO:0000313" key="6">
    <source>
        <dbReference type="Proteomes" id="UP000266328"/>
    </source>
</evidence>
<dbReference type="InterPro" id="IPR027417">
    <property type="entry name" value="P-loop_NTPase"/>
</dbReference>
<dbReference type="RefSeq" id="WP_320409493.1">
    <property type="nucleotide sequence ID" value="NZ_QXIS01000034.1"/>
</dbReference>
<keyword evidence="3 5" id="KW-0067">ATP-binding</keyword>
<dbReference type="PANTHER" id="PTHR43067">
    <property type="entry name" value="OLIGOPEPTIDE/DIPEPTIDE ABC TRANSPORTER, ATPASE SUBUNIT"/>
    <property type="match status" value="1"/>
</dbReference>
<evidence type="ECO:0000256" key="1">
    <source>
        <dbReference type="ARBA" id="ARBA00022448"/>
    </source>
</evidence>
<comment type="caution">
    <text evidence="5">The sequence shown here is derived from an EMBL/GenBank/DDBJ whole genome shotgun (WGS) entry which is preliminary data.</text>
</comment>
<dbReference type="PANTHER" id="PTHR43067:SF3">
    <property type="entry name" value="MALTOSE ABC TRANSPORTER, ATP-BINDING PROTEIN"/>
    <property type="match status" value="1"/>
</dbReference>
<evidence type="ECO:0000256" key="3">
    <source>
        <dbReference type="ARBA" id="ARBA00022840"/>
    </source>
</evidence>
<dbReference type="InterPro" id="IPR013563">
    <property type="entry name" value="Oligopep_ABC_C"/>
</dbReference>
<organism evidence="5 6">
    <name type="scientific">Candidatus Cryosericum terrychapinii</name>
    <dbReference type="NCBI Taxonomy" id="2290919"/>
    <lineage>
        <taxon>Bacteria</taxon>
        <taxon>Pseudomonadati</taxon>
        <taxon>Caldisericota/Cryosericota group</taxon>
        <taxon>Candidatus Cryosericota</taxon>
        <taxon>Candidatus Cryosericia</taxon>
        <taxon>Candidatus Cryosericales</taxon>
        <taxon>Candidatus Cryosericaceae</taxon>
        <taxon>Candidatus Cryosericum</taxon>
    </lineage>
</organism>
<dbReference type="AlphaFoldDB" id="A0A398CSV9"/>
<dbReference type="Proteomes" id="UP000266328">
    <property type="component" value="Unassembled WGS sequence"/>
</dbReference>
<protein>
    <submittedName>
        <fullName evidence="5">Peptide ABC transporter ATP-binding protein</fullName>
    </submittedName>
</protein>
<proteinExistence type="predicted"/>
<reference evidence="5 6" key="1">
    <citation type="submission" date="2018-09" db="EMBL/GenBank/DDBJ databases">
        <title>Discovery and Ecogenomic Context for Candidatus Cryosericales, a Global Caldiserica Order Active in Thawing Permafrost.</title>
        <authorList>
            <person name="Martinez M.A."/>
            <person name="Woodcroft B.J."/>
            <person name="Ignacio Espinoza J.C."/>
            <person name="Zayed A."/>
            <person name="Singleton C.M."/>
            <person name="Boyd J."/>
            <person name="Li Y.-F."/>
            <person name="Purvine S."/>
            <person name="Maughan H."/>
            <person name="Hodgkins S.B."/>
            <person name="Anderson D."/>
            <person name="Sederholm M."/>
            <person name="Temperton B."/>
            <person name="Saleska S.R."/>
            <person name="Tyson G.W."/>
            <person name="Rich V.I."/>
        </authorList>
    </citation>
    <scope>NUCLEOTIDE SEQUENCE [LARGE SCALE GENOMIC DNA]</scope>
    <source>
        <strain evidence="5 6">SMC7</strain>
    </source>
</reference>
<evidence type="ECO:0000259" key="4">
    <source>
        <dbReference type="Pfam" id="PF08352"/>
    </source>
</evidence>
<name>A0A398CSV9_9BACT</name>
<dbReference type="GO" id="GO:0005524">
    <property type="term" value="F:ATP binding"/>
    <property type="evidence" value="ECO:0007669"/>
    <property type="project" value="UniProtKB-KW"/>
</dbReference>
<dbReference type="GO" id="GO:0015833">
    <property type="term" value="P:peptide transport"/>
    <property type="evidence" value="ECO:0007669"/>
    <property type="project" value="InterPro"/>
</dbReference>
<dbReference type="Pfam" id="PF08352">
    <property type="entry name" value="oligo_HPY"/>
    <property type="match status" value="1"/>
</dbReference>
<keyword evidence="2" id="KW-0547">Nucleotide-binding</keyword>
<dbReference type="Gene3D" id="3.40.50.300">
    <property type="entry name" value="P-loop containing nucleotide triphosphate hydrolases"/>
    <property type="match status" value="1"/>
</dbReference>
<sequence length="96" mass="10745">AYLGKIVEVDESNDIYKHPLHPYTKALLSAVPIPDPRVEMQRQRIVLKGDLPSPINPPSGCHFRTRCPIAQPICSEQEPQLRDMGSGHMVSCHFVS</sequence>
<gene>
    <name evidence="5" type="ORF">SMC7_06830</name>
</gene>
<keyword evidence="1" id="KW-0813">Transport</keyword>
<feature type="domain" description="Oligopeptide/dipeptide ABC transporter C-terminal" evidence="4">
    <location>
        <begin position="7"/>
        <end position="74"/>
    </location>
</feature>